<comment type="caution">
    <text evidence="2">The sequence shown here is derived from an EMBL/GenBank/DDBJ whole genome shotgun (WGS) entry which is preliminary data.</text>
</comment>
<keyword evidence="1" id="KW-0812">Transmembrane</keyword>
<proteinExistence type="predicted"/>
<organism evidence="2 3">
    <name type="scientific">Terribacillus saccharophilus</name>
    <dbReference type="NCBI Taxonomy" id="361277"/>
    <lineage>
        <taxon>Bacteria</taxon>
        <taxon>Bacillati</taxon>
        <taxon>Bacillota</taxon>
        <taxon>Bacilli</taxon>
        <taxon>Bacillales</taxon>
        <taxon>Bacillaceae</taxon>
        <taxon>Terribacillus</taxon>
    </lineage>
</organism>
<protein>
    <recommendedName>
        <fullName evidence="4">DUF4342 domain-containing protein</fullName>
    </recommendedName>
</protein>
<reference evidence="2 3" key="1">
    <citation type="submission" date="2017-07" db="EMBL/GenBank/DDBJ databases">
        <title>Isolation and whole genome analysis of endospore-forming bacteria from heroin.</title>
        <authorList>
            <person name="Kalinowski J."/>
            <person name="Ahrens B."/>
            <person name="Al-Dilaimi A."/>
            <person name="Winkler A."/>
            <person name="Wibberg D."/>
            <person name="Schleenbecker U."/>
            <person name="Ruckert C."/>
            <person name="Wolfel R."/>
            <person name="Grass G."/>
        </authorList>
    </citation>
    <scope>NUCLEOTIDE SEQUENCE [LARGE SCALE GENOMIC DNA]</scope>
    <source>
        <strain evidence="2 3">7517-1</strain>
    </source>
</reference>
<evidence type="ECO:0000313" key="3">
    <source>
        <dbReference type="Proteomes" id="UP000216852"/>
    </source>
</evidence>
<feature type="transmembrane region" description="Helical" evidence="1">
    <location>
        <begin position="123"/>
        <end position="144"/>
    </location>
</feature>
<gene>
    <name evidence="2" type="ORF">CHH48_05530</name>
</gene>
<keyword evidence="1" id="KW-0472">Membrane</keyword>
<dbReference type="Proteomes" id="UP000216852">
    <property type="component" value="Unassembled WGS sequence"/>
</dbReference>
<evidence type="ECO:0000256" key="1">
    <source>
        <dbReference type="SAM" id="Phobius"/>
    </source>
</evidence>
<keyword evidence="3" id="KW-1185">Reference proteome</keyword>
<evidence type="ECO:0000313" key="2">
    <source>
        <dbReference type="EMBL" id="PAE00739.1"/>
    </source>
</evidence>
<keyword evidence="1" id="KW-1133">Transmembrane helix</keyword>
<sequence length="170" mass="19503">MSGNNDSVVNSKNIVLSLYKKYGKLHKKTICEQIKIVNDLKWEYTQAEIKMIRRRLLSSLDHKKETKGFLFQPITILLAMIAAVLPLASKVVEKRLAVLDKDLKIPDEQSYILDELNASVYDFTFNLSALLFTSIGVFWFANYVSFLIRDIKLRSAILIVEESIDDLKSD</sequence>
<feature type="transmembrane region" description="Helical" evidence="1">
    <location>
        <begin position="69"/>
        <end position="88"/>
    </location>
</feature>
<evidence type="ECO:0008006" key="4">
    <source>
        <dbReference type="Google" id="ProtNLM"/>
    </source>
</evidence>
<accession>A0ABX4H0T7</accession>
<dbReference type="RefSeq" id="WP_095220253.1">
    <property type="nucleotide sequence ID" value="NZ_NPBJ01000010.1"/>
</dbReference>
<name>A0ABX4H0T7_9BACI</name>
<dbReference type="EMBL" id="NPBJ01000010">
    <property type="protein sequence ID" value="PAE00739.1"/>
    <property type="molecule type" value="Genomic_DNA"/>
</dbReference>